<proteinExistence type="predicted"/>
<comment type="caution">
    <text evidence="1">The sequence shown here is derived from an EMBL/GenBank/DDBJ whole genome shotgun (WGS) entry which is preliminary data.</text>
</comment>
<accession>A0ACA9Q3G6</accession>
<sequence length="66" mass="7394">SLKQKEVKSKTDPKKTDTKASVSSEPKKNASGENENPELKKLTAEIDNLKKDKLELAAELKNERQN</sequence>
<feature type="non-terminal residue" evidence="1">
    <location>
        <position position="1"/>
    </location>
</feature>
<dbReference type="Proteomes" id="UP000789366">
    <property type="component" value="Unassembled WGS sequence"/>
</dbReference>
<evidence type="ECO:0000313" key="1">
    <source>
        <dbReference type="EMBL" id="CAG8732369.1"/>
    </source>
</evidence>
<name>A0ACA9Q3G6_9GLOM</name>
<organism evidence="1 2">
    <name type="scientific">Cetraspora pellucida</name>
    <dbReference type="NCBI Taxonomy" id="1433469"/>
    <lineage>
        <taxon>Eukaryota</taxon>
        <taxon>Fungi</taxon>
        <taxon>Fungi incertae sedis</taxon>
        <taxon>Mucoromycota</taxon>
        <taxon>Glomeromycotina</taxon>
        <taxon>Glomeromycetes</taxon>
        <taxon>Diversisporales</taxon>
        <taxon>Gigasporaceae</taxon>
        <taxon>Cetraspora</taxon>
    </lineage>
</organism>
<gene>
    <name evidence="1" type="ORF">SPELUC_LOCUS13205</name>
</gene>
<evidence type="ECO:0000313" key="2">
    <source>
        <dbReference type="Proteomes" id="UP000789366"/>
    </source>
</evidence>
<reference evidence="1" key="1">
    <citation type="submission" date="2021-06" db="EMBL/GenBank/DDBJ databases">
        <authorList>
            <person name="Kallberg Y."/>
            <person name="Tangrot J."/>
            <person name="Rosling A."/>
        </authorList>
    </citation>
    <scope>NUCLEOTIDE SEQUENCE</scope>
    <source>
        <strain evidence="1">28 12/20/2015</strain>
    </source>
</reference>
<protein>
    <submittedName>
        <fullName evidence="1">16900_t:CDS:1</fullName>
    </submittedName>
</protein>
<dbReference type="EMBL" id="CAJVPW010033950">
    <property type="protein sequence ID" value="CAG8732369.1"/>
    <property type="molecule type" value="Genomic_DNA"/>
</dbReference>
<keyword evidence="2" id="KW-1185">Reference proteome</keyword>